<feature type="region of interest" description="Disordered" evidence="1">
    <location>
        <begin position="562"/>
        <end position="585"/>
    </location>
</feature>
<gene>
    <name evidence="2" type="ORF">MEBOL_000447</name>
</gene>
<evidence type="ECO:0000256" key="1">
    <source>
        <dbReference type="SAM" id="MobiDB-lite"/>
    </source>
</evidence>
<proteinExistence type="predicted"/>
<keyword evidence="3" id="KW-1185">Reference proteome</keyword>
<dbReference type="EMBL" id="CP022163">
    <property type="protein sequence ID" value="ATB27012.1"/>
    <property type="molecule type" value="Genomic_DNA"/>
</dbReference>
<dbReference type="KEGG" id="mbd:MEBOL_000447"/>
<dbReference type="Proteomes" id="UP000217289">
    <property type="component" value="Chromosome"/>
</dbReference>
<dbReference type="InterPro" id="IPR011047">
    <property type="entry name" value="Quinoprotein_ADH-like_sf"/>
</dbReference>
<dbReference type="SUPFAM" id="SSF50998">
    <property type="entry name" value="Quinoprotein alcohol dehydrogenase-like"/>
    <property type="match status" value="1"/>
</dbReference>
<name>A0A250I779_9BACT</name>
<protein>
    <submittedName>
        <fullName evidence="2">Uncharacterized protein</fullName>
    </submittedName>
</protein>
<reference evidence="2 3" key="1">
    <citation type="submission" date="2017-06" db="EMBL/GenBank/DDBJ databases">
        <authorList>
            <person name="Kim H.J."/>
            <person name="Triplett B.A."/>
        </authorList>
    </citation>
    <scope>NUCLEOTIDE SEQUENCE [LARGE SCALE GENOMIC DNA]</scope>
    <source>
        <strain evidence="2 3">DSM 14713</strain>
    </source>
</reference>
<sequence length="585" mass="61186">MACTVPDLSTLGPFSCEDSNACAKGYVCVSGRCSPSGTKPEPEPEPDDGLPPTLGVSVPPPPESPAPEGRTTYTEVGLDGRPLPAAWRRDQEVPVELSTNSSVPLVLEVKGTDGQGVRVDAVPFSEGCAARQCVRAALPLWKPRLDASRGMLTFVATARSRAGLTTVHEQALPVTRWKWAHAVFDANSDNEENSLDSAPGIGAKGTVYVTTYFTELIALSPEGRALWTSPLEGEGAPVVSPQADGRELLYVRWYGESDRGGGHQLYVYDVATRGLLGQCPQRLNARQWFDSFVLGDVGGGVEGAMTATYGGATGAFLALTGGASGSAPQCQFVQRELKPSERGNLVFRDGALYYSGPSSRALSVSTGSFTPRSGWPIASASSSGVNGLAVFDDLIVMGEGYIDEPSSSGGISTVHTSGTQAAVSRYSGGPVSMPSVGAGGVVFGVDGREGRLVRAPLGGSGLPLLSKERGLAKELAPTLGQGGLVYAMRSGEMGVWSATDLSLQWKWSPHGEEETPLAPPVLDCTRDAQGSPIPGRPGVLYASVYNELHALVVDSAGLDADAPWPKQQHDERNTGNASTAVLRCP</sequence>
<accession>A0A250I779</accession>
<feature type="region of interest" description="Disordered" evidence="1">
    <location>
        <begin position="33"/>
        <end position="72"/>
    </location>
</feature>
<evidence type="ECO:0000313" key="3">
    <source>
        <dbReference type="Proteomes" id="UP000217289"/>
    </source>
</evidence>
<evidence type="ECO:0000313" key="2">
    <source>
        <dbReference type="EMBL" id="ATB27012.1"/>
    </source>
</evidence>
<dbReference type="AlphaFoldDB" id="A0A250I779"/>
<organism evidence="2 3">
    <name type="scientific">Melittangium boletus DSM 14713</name>
    <dbReference type="NCBI Taxonomy" id="1294270"/>
    <lineage>
        <taxon>Bacteria</taxon>
        <taxon>Pseudomonadati</taxon>
        <taxon>Myxococcota</taxon>
        <taxon>Myxococcia</taxon>
        <taxon>Myxococcales</taxon>
        <taxon>Cystobacterineae</taxon>
        <taxon>Archangiaceae</taxon>
        <taxon>Melittangium</taxon>
    </lineage>
</organism>